<reference evidence="2 4" key="1">
    <citation type="journal article" date="2011" name="Nature">
        <title>The Medicago genome provides insight into the evolution of rhizobial symbioses.</title>
        <authorList>
            <person name="Young N.D."/>
            <person name="Debelle F."/>
            <person name="Oldroyd G.E."/>
            <person name="Geurts R."/>
            <person name="Cannon S.B."/>
            <person name="Udvardi M.K."/>
            <person name="Benedito V.A."/>
            <person name="Mayer K.F."/>
            <person name="Gouzy J."/>
            <person name="Schoof H."/>
            <person name="Van de Peer Y."/>
            <person name="Proost S."/>
            <person name="Cook D.R."/>
            <person name="Meyers B.C."/>
            <person name="Spannagl M."/>
            <person name="Cheung F."/>
            <person name="De Mita S."/>
            <person name="Krishnakumar V."/>
            <person name="Gundlach H."/>
            <person name="Zhou S."/>
            <person name="Mudge J."/>
            <person name="Bharti A.K."/>
            <person name="Murray J.D."/>
            <person name="Naoumkina M.A."/>
            <person name="Rosen B."/>
            <person name="Silverstein K.A."/>
            <person name="Tang H."/>
            <person name="Rombauts S."/>
            <person name="Zhao P.X."/>
            <person name="Zhou P."/>
            <person name="Barbe V."/>
            <person name="Bardou P."/>
            <person name="Bechner M."/>
            <person name="Bellec A."/>
            <person name="Berger A."/>
            <person name="Berges H."/>
            <person name="Bidwell S."/>
            <person name="Bisseling T."/>
            <person name="Choisne N."/>
            <person name="Couloux A."/>
            <person name="Denny R."/>
            <person name="Deshpande S."/>
            <person name="Dai X."/>
            <person name="Doyle J.J."/>
            <person name="Dudez A.M."/>
            <person name="Farmer A.D."/>
            <person name="Fouteau S."/>
            <person name="Franken C."/>
            <person name="Gibelin C."/>
            <person name="Gish J."/>
            <person name="Goldstein S."/>
            <person name="Gonzalez A.J."/>
            <person name="Green P.J."/>
            <person name="Hallab A."/>
            <person name="Hartog M."/>
            <person name="Hua A."/>
            <person name="Humphray S.J."/>
            <person name="Jeong D.H."/>
            <person name="Jing Y."/>
            <person name="Jocker A."/>
            <person name="Kenton S.M."/>
            <person name="Kim D.J."/>
            <person name="Klee K."/>
            <person name="Lai H."/>
            <person name="Lang C."/>
            <person name="Lin S."/>
            <person name="Macmil S.L."/>
            <person name="Magdelenat G."/>
            <person name="Matthews L."/>
            <person name="McCorrison J."/>
            <person name="Monaghan E.L."/>
            <person name="Mun J.H."/>
            <person name="Najar F.Z."/>
            <person name="Nicholson C."/>
            <person name="Noirot C."/>
            <person name="O'Bleness M."/>
            <person name="Paule C.R."/>
            <person name="Poulain J."/>
            <person name="Prion F."/>
            <person name="Qin B."/>
            <person name="Qu C."/>
            <person name="Retzel E.F."/>
            <person name="Riddle C."/>
            <person name="Sallet E."/>
            <person name="Samain S."/>
            <person name="Samson N."/>
            <person name="Sanders I."/>
            <person name="Saurat O."/>
            <person name="Scarpelli C."/>
            <person name="Schiex T."/>
            <person name="Segurens B."/>
            <person name="Severin A.J."/>
            <person name="Sherrier D.J."/>
            <person name="Shi R."/>
            <person name="Sims S."/>
            <person name="Singer S.R."/>
            <person name="Sinharoy S."/>
            <person name="Sterck L."/>
            <person name="Viollet A."/>
            <person name="Wang B.B."/>
            <person name="Wang K."/>
            <person name="Wang M."/>
            <person name="Wang X."/>
            <person name="Warfsmann J."/>
            <person name="Weissenbach J."/>
            <person name="White D.D."/>
            <person name="White J.D."/>
            <person name="Wiley G.B."/>
            <person name="Wincker P."/>
            <person name="Xing Y."/>
            <person name="Yang L."/>
            <person name="Yao Z."/>
            <person name="Ying F."/>
            <person name="Zhai J."/>
            <person name="Zhou L."/>
            <person name="Zuber A."/>
            <person name="Denarie J."/>
            <person name="Dixon R.A."/>
            <person name="May G.D."/>
            <person name="Schwartz D.C."/>
            <person name="Rogers J."/>
            <person name="Quetier F."/>
            <person name="Town C.D."/>
            <person name="Roe B.A."/>
        </authorList>
    </citation>
    <scope>NUCLEOTIDE SEQUENCE [LARGE SCALE GENOMIC DNA]</scope>
    <source>
        <strain evidence="2">A17</strain>
        <strain evidence="3 4">cv. Jemalong A17</strain>
    </source>
</reference>
<accession>A0A072U2M5</accession>
<keyword evidence="4" id="KW-1185">Reference proteome</keyword>
<dbReference type="HOGENOM" id="CLU_1498483_0_0_1"/>
<dbReference type="AlphaFoldDB" id="A0A072U2M5"/>
<evidence type="ECO:0000313" key="2">
    <source>
        <dbReference type="EMBL" id="KEH20055.1"/>
    </source>
</evidence>
<evidence type="ECO:0000256" key="1">
    <source>
        <dbReference type="SAM" id="MobiDB-lite"/>
    </source>
</evidence>
<dbReference type="Proteomes" id="UP000002051">
    <property type="component" value="Chromosome 8"/>
</dbReference>
<reference evidence="2 4" key="2">
    <citation type="journal article" date="2014" name="BMC Genomics">
        <title>An improved genome release (version Mt4.0) for the model legume Medicago truncatula.</title>
        <authorList>
            <person name="Tang H."/>
            <person name="Krishnakumar V."/>
            <person name="Bidwell S."/>
            <person name="Rosen B."/>
            <person name="Chan A."/>
            <person name="Zhou S."/>
            <person name="Gentzbittel L."/>
            <person name="Childs K.L."/>
            <person name="Yandell M."/>
            <person name="Gundlach H."/>
            <person name="Mayer K.F."/>
            <person name="Schwartz D.C."/>
            <person name="Town C.D."/>
        </authorList>
    </citation>
    <scope>GENOME REANNOTATION</scope>
    <source>
        <strain evidence="2">A17</strain>
        <strain evidence="3 4">cv. Jemalong A17</strain>
    </source>
</reference>
<name>A0A072U2M5_MEDTR</name>
<proteinExistence type="predicted"/>
<evidence type="ECO:0000313" key="4">
    <source>
        <dbReference type="Proteomes" id="UP000002051"/>
    </source>
</evidence>
<evidence type="ECO:0000313" key="3">
    <source>
        <dbReference type="EnsemblPlants" id="KEH20055"/>
    </source>
</evidence>
<organism evidence="2 4">
    <name type="scientific">Medicago truncatula</name>
    <name type="common">Barrel medic</name>
    <name type="synonym">Medicago tribuloides</name>
    <dbReference type="NCBI Taxonomy" id="3880"/>
    <lineage>
        <taxon>Eukaryota</taxon>
        <taxon>Viridiplantae</taxon>
        <taxon>Streptophyta</taxon>
        <taxon>Embryophyta</taxon>
        <taxon>Tracheophyta</taxon>
        <taxon>Spermatophyta</taxon>
        <taxon>Magnoliopsida</taxon>
        <taxon>eudicotyledons</taxon>
        <taxon>Gunneridae</taxon>
        <taxon>Pentapetalae</taxon>
        <taxon>rosids</taxon>
        <taxon>fabids</taxon>
        <taxon>Fabales</taxon>
        <taxon>Fabaceae</taxon>
        <taxon>Papilionoideae</taxon>
        <taxon>50 kb inversion clade</taxon>
        <taxon>NPAAA clade</taxon>
        <taxon>Hologalegina</taxon>
        <taxon>IRL clade</taxon>
        <taxon>Trifolieae</taxon>
        <taxon>Medicago</taxon>
    </lineage>
</organism>
<gene>
    <name evidence="2" type="ordered locus">MTR_8g066097</name>
</gene>
<dbReference type="EMBL" id="CM001224">
    <property type="protein sequence ID" value="KEH20055.1"/>
    <property type="molecule type" value="Genomic_DNA"/>
</dbReference>
<sequence>MCFIIKFDSVENKQKLNKNEKRGNKTTNPKHDLRWGWKKEGSDSPFLRQKSEEVPKGCVKNSICAYLVIQEEEEEEEEEVTKHCLVIKNEEEEPFYRIGRAEQKKAQIRLLSDSRKKNFSKAASSICTKHEQCDFCGMNHGQPQQLSLKTALTANEKRERQSTLQDLNRCPIRITGAGLE</sequence>
<protein>
    <submittedName>
        <fullName evidence="2 3">Uncharacterized protein</fullName>
    </submittedName>
</protein>
<dbReference type="EnsemblPlants" id="KEH20055">
    <property type="protein sequence ID" value="KEH20055"/>
    <property type="gene ID" value="MTR_8g066097"/>
</dbReference>
<feature type="region of interest" description="Disordered" evidence="1">
    <location>
        <begin position="15"/>
        <end position="35"/>
    </location>
</feature>
<reference evidence="3" key="3">
    <citation type="submission" date="2015-04" db="UniProtKB">
        <authorList>
            <consortium name="EnsemblPlants"/>
        </authorList>
    </citation>
    <scope>IDENTIFICATION</scope>
    <source>
        <strain evidence="3">cv. Jemalong A17</strain>
    </source>
</reference>